<dbReference type="Proteomes" id="UP000821865">
    <property type="component" value="Chromosome 6"/>
</dbReference>
<reference evidence="1" key="1">
    <citation type="submission" date="2020-05" db="EMBL/GenBank/DDBJ databases">
        <title>Large-scale comparative analyses of tick genomes elucidate their genetic diversity and vector capacities.</title>
        <authorList>
            <person name="Jia N."/>
            <person name="Wang J."/>
            <person name="Shi W."/>
            <person name="Du L."/>
            <person name="Sun Y."/>
            <person name="Zhan W."/>
            <person name="Jiang J."/>
            <person name="Wang Q."/>
            <person name="Zhang B."/>
            <person name="Ji P."/>
            <person name="Sakyi L.B."/>
            <person name="Cui X."/>
            <person name="Yuan T."/>
            <person name="Jiang B."/>
            <person name="Yang W."/>
            <person name="Lam T.T.-Y."/>
            <person name="Chang Q."/>
            <person name="Ding S."/>
            <person name="Wang X."/>
            <person name="Zhu J."/>
            <person name="Ruan X."/>
            <person name="Zhao L."/>
            <person name="Wei J."/>
            <person name="Que T."/>
            <person name="Du C."/>
            <person name="Cheng J."/>
            <person name="Dai P."/>
            <person name="Han X."/>
            <person name="Huang E."/>
            <person name="Gao Y."/>
            <person name="Liu J."/>
            <person name="Shao H."/>
            <person name="Ye R."/>
            <person name="Li L."/>
            <person name="Wei W."/>
            <person name="Wang X."/>
            <person name="Wang C."/>
            <person name="Yang T."/>
            <person name="Huo Q."/>
            <person name="Li W."/>
            <person name="Guo W."/>
            <person name="Chen H."/>
            <person name="Zhou L."/>
            <person name="Ni X."/>
            <person name="Tian J."/>
            <person name="Zhou Y."/>
            <person name="Sheng Y."/>
            <person name="Liu T."/>
            <person name="Pan Y."/>
            <person name="Xia L."/>
            <person name="Li J."/>
            <person name="Zhao F."/>
            <person name="Cao W."/>
        </authorList>
    </citation>
    <scope>NUCLEOTIDE SEQUENCE</scope>
    <source>
        <strain evidence="1">Dsil-2018</strain>
    </source>
</reference>
<sequence>MAQREHRDSVHESAQEYGTHASTVSRSRSCKKKARTRRRSKKKLRTRDPERPEAASPAQISPLSPASEHERHEKCPPPANDISPASGTTAAAAPPIAVDVNVPVIQALAILKPPEPALTSEKSCEENKGEDLGEERSKRRRVSIRGGEKRRDKQLIVRPLEPASSLVEAQTVGKMLRHEFPITTSITDLTIRSPTFCASVFVLISLSSVLLLFALFMPTLKKLFDRCSTADCRRATEELELLMDAEVEPCSDFYHHVCNKWLAKHADGMDLAHVTLSDSLKNAQRLLLEQDRETDNNQYGLSATSQLVAVFVPCFKFMTSSADIVDRNLVQTARSNLDVLLSRTVNEALQRVVQLSLLRGISTLFHVSVVRHNGENATLYISQAVPLTEKLKETTHSATLPQFLEEILNAAAHALPDAITGDVSTTALRLIDFDKDVYAVEPEGMLVKMAAVSNRLAKLAGGDDFVRLVNSLLPETWKLSNNSLVFCTGLHSIESALVSFRGQYKLGLLYIFVHVLVEIGQFYDTKQLLQKKPTDAKNTCLEASRDVMSPRLWSAAFNALTIRGSAAERVVDMFEHIRRLSSLLPLLSGMDEEEKRHVLSALSSVQLLHHNVSSYAHFNDSVSVGSVNISADFGILYQPLKTLESSRRLAEPPYIEDVLQNRYAMTSDATYLRLLNAVVFPVALWRPPFVYSGQVPVEFDLATAGTVLTRSVFQASMPSARSVVTWRTENVAHFVHCAERASHLHGPLRELSPNQALDLFAWTRSVRIAHWLMTDHYEVLRNTTTSEYDRDLAQRTFFRRFCLSTCNAVGNNDSDVDARLRCLFPILSMPEFFSSFSCVFPEAENLRRCLDFEHH</sequence>
<comment type="caution">
    <text evidence="1">The sequence shown here is derived from an EMBL/GenBank/DDBJ whole genome shotgun (WGS) entry which is preliminary data.</text>
</comment>
<name>A0ACB8CN27_DERSI</name>
<dbReference type="EMBL" id="CM023475">
    <property type="protein sequence ID" value="KAH7946239.1"/>
    <property type="molecule type" value="Genomic_DNA"/>
</dbReference>
<evidence type="ECO:0000313" key="1">
    <source>
        <dbReference type="EMBL" id="KAH7946239.1"/>
    </source>
</evidence>
<gene>
    <name evidence="1" type="ORF">HPB49_021714</name>
</gene>
<proteinExistence type="predicted"/>
<organism evidence="1 2">
    <name type="scientific">Dermacentor silvarum</name>
    <name type="common">Tick</name>
    <dbReference type="NCBI Taxonomy" id="543639"/>
    <lineage>
        <taxon>Eukaryota</taxon>
        <taxon>Metazoa</taxon>
        <taxon>Ecdysozoa</taxon>
        <taxon>Arthropoda</taxon>
        <taxon>Chelicerata</taxon>
        <taxon>Arachnida</taxon>
        <taxon>Acari</taxon>
        <taxon>Parasitiformes</taxon>
        <taxon>Ixodida</taxon>
        <taxon>Ixodoidea</taxon>
        <taxon>Ixodidae</taxon>
        <taxon>Rhipicephalinae</taxon>
        <taxon>Dermacentor</taxon>
    </lineage>
</organism>
<keyword evidence="2" id="KW-1185">Reference proteome</keyword>
<protein>
    <submittedName>
        <fullName evidence="1">Uncharacterized protein</fullName>
    </submittedName>
</protein>
<evidence type="ECO:0000313" key="2">
    <source>
        <dbReference type="Proteomes" id="UP000821865"/>
    </source>
</evidence>
<accession>A0ACB8CN27</accession>